<dbReference type="InterPro" id="IPR027268">
    <property type="entry name" value="Peptidase_M4/M1_CTD_sf"/>
</dbReference>
<sequence>MLLNNHKILIDQEIIYYNPSDKPMDTIYLLNWANGYRDKKTPLTKRLIEDYDKSLYFARIDDRGYSSIRFLQCNGSYTKYNEHKDAADIIRVILPATLPPKESVKINVEYEVKLPKDKYTRYGHGELSYNLRYWHLTPAVYDNTKWHLFSNLNMDDYYMQPADFKIDFAVPLGYTLHSELDQEVAIKKDHVLYSLKGKDRLDIQLNILLNNDFSIYDTQDLKIVTDIKSKNLTENIKVDVLQRQIDFIKEYLGNYPHQKMLVNLASYQKRPVYGFNQLPKSLNPFSDIFEWDIKLFKTITDRYIENTILTNTREDAWLADGIQIYLMIEYVKNYYPEVKAIGNISKKWGIRQYNIAKLDFNGKYPFVYQFSTRKELDQSLSTRADSLSNFNLKLVNRYKSGLGLRYLNEYLNNDIVKKSLKEFYQEHNLKLSKTVSFNEILTSKTDKDLSWYFGNYLKTDNKINYTIESIRKESDSVEVTIKNKSNFPAPITLYGVNKKEIKYKQWIDPIDVEKKVKVPVKDIDRLSLNYEYLYPEANLRDNWKKLNRKLLNRPLKVTFFRDIEDPYYNQVFYKPIIDYNFYDGFLLGPNIYNQALFKKKWLFSATPVYGFKSNTITGNFAFAYEHLPQETGVYRYRAGISASRSHYDNDLAFNKISPFFLIDFKRNTLRDVGGKSLLTRYVMVDKELPLEAEIPESYKYNIFNIRYGYAQPNIINDLRYFADFQYNDNFSKASIDVRYRKLTNINRYLDFRMFFGAFLFNDTESNFFSYSSDRPSDYLFDLNYLGRSEDSGFLSQQVIITEGGFKSIFEDSYANEWILSSNASIGVWRFIELYADAGFLKNRNENARFKYDTGVRLNFIHNFLEVYFPLQSSNGFEPEFSDYASRIRFVLTIDIERVYNFVKRGFY</sequence>
<reference evidence="1 2" key="1">
    <citation type="submission" date="2024-04" db="EMBL/GenBank/DDBJ databases">
        <title>whole genome sequencing of Lutimonas vermicola strain IMCC1616.</title>
        <authorList>
            <person name="Bae S.S."/>
        </authorList>
    </citation>
    <scope>NUCLEOTIDE SEQUENCE [LARGE SCALE GENOMIC DNA]</scope>
    <source>
        <strain evidence="1 2">IMCC1616</strain>
    </source>
</reference>
<keyword evidence="1" id="KW-0645">Protease</keyword>
<gene>
    <name evidence="1" type="ORF">AABB81_07500</name>
</gene>
<dbReference type="EMBL" id="JBCDNA010000002">
    <property type="protein sequence ID" value="MEL4455736.1"/>
    <property type="molecule type" value="Genomic_DNA"/>
</dbReference>
<dbReference type="RefSeq" id="WP_342159681.1">
    <property type="nucleotide sequence ID" value="NZ_JBCDNA010000002.1"/>
</dbReference>
<dbReference type="SUPFAM" id="SSF55486">
    <property type="entry name" value="Metalloproteases ('zincins'), catalytic domain"/>
    <property type="match status" value="1"/>
</dbReference>
<dbReference type="GO" id="GO:0004177">
    <property type="term" value="F:aminopeptidase activity"/>
    <property type="evidence" value="ECO:0007669"/>
    <property type="project" value="UniProtKB-KW"/>
</dbReference>
<keyword evidence="2" id="KW-1185">Reference proteome</keyword>
<dbReference type="Gene3D" id="1.10.390.10">
    <property type="entry name" value="Neutral Protease Domain 2"/>
    <property type="match status" value="1"/>
</dbReference>
<proteinExistence type="predicted"/>
<keyword evidence="1" id="KW-0378">Hydrolase</keyword>
<accession>A0ABU9KZV5</accession>
<keyword evidence="1" id="KW-0031">Aminopeptidase</keyword>
<organism evidence="1 2">
    <name type="scientific">Lutimonas vermicola</name>
    <dbReference type="NCBI Taxonomy" id="414288"/>
    <lineage>
        <taxon>Bacteria</taxon>
        <taxon>Pseudomonadati</taxon>
        <taxon>Bacteroidota</taxon>
        <taxon>Flavobacteriia</taxon>
        <taxon>Flavobacteriales</taxon>
        <taxon>Flavobacteriaceae</taxon>
        <taxon>Lutimonas</taxon>
    </lineage>
</organism>
<name>A0ABU9KZV5_9FLAO</name>
<protein>
    <submittedName>
        <fullName evidence="1">Aminopeptidase</fullName>
    </submittedName>
</protein>
<dbReference type="Proteomes" id="UP001474120">
    <property type="component" value="Unassembled WGS sequence"/>
</dbReference>
<evidence type="ECO:0000313" key="1">
    <source>
        <dbReference type="EMBL" id="MEL4455736.1"/>
    </source>
</evidence>
<comment type="caution">
    <text evidence="1">The sequence shown here is derived from an EMBL/GenBank/DDBJ whole genome shotgun (WGS) entry which is preliminary data.</text>
</comment>
<evidence type="ECO:0000313" key="2">
    <source>
        <dbReference type="Proteomes" id="UP001474120"/>
    </source>
</evidence>